<dbReference type="PANTHER" id="PTHR30273">
    <property type="entry name" value="PERIPLASMIC SIGNAL SENSOR AND SIGMA FACTOR ACTIVATOR FECR-RELATED"/>
    <property type="match status" value="1"/>
</dbReference>
<organism evidence="4 5">
    <name type="scientific">Chitinophaga defluvii</name>
    <dbReference type="NCBI Taxonomy" id="3163343"/>
    <lineage>
        <taxon>Bacteria</taxon>
        <taxon>Pseudomonadati</taxon>
        <taxon>Bacteroidota</taxon>
        <taxon>Chitinophagia</taxon>
        <taxon>Chitinophagales</taxon>
        <taxon>Chitinophagaceae</taxon>
        <taxon>Chitinophaga</taxon>
    </lineage>
</organism>
<evidence type="ECO:0000313" key="4">
    <source>
        <dbReference type="EMBL" id="MET6995956.1"/>
    </source>
</evidence>
<dbReference type="Gene3D" id="3.55.50.30">
    <property type="match status" value="1"/>
</dbReference>
<dbReference type="RefSeq" id="WP_354658603.1">
    <property type="nucleotide sequence ID" value="NZ_JBEXAC010000001.1"/>
</dbReference>
<name>A0ABV2SYW6_9BACT</name>
<dbReference type="InterPro" id="IPR006860">
    <property type="entry name" value="FecR"/>
</dbReference>
<reference evidence="4 5" key="1">
    <citation type="submission" date="2024-06" db="EMBL/GenBank/DDBJ databases">
        <title>Chitinophaga defluvii sp. nov., isolated from municipal sewage.</title>
        <authorList>
            <person name="Zhang L."/>
        </authorList>
    </citation>
    <scope>NUCLEOTIDE SEQUENCE [LARGE SCALE GENOMIC DNA]</scope>
    <source>
        <strain evidence="4 5">H8</strain>
    </source>
</reference>
<proteinExistence type="predicted"/>
<dbReference type="Pfam" id="PF16344">
    <property type="entry name" value="FecR_C"/>
    <property type="match status" value="1"/>
</dbReference>
<keyword evidence="1" id="KW-0812">Transmembrane</keyword>
<feature type="domain" description="Protein FecR C-terminal" evidence="3">
    <location>
        <begin position="320"/>
        <end position="388"/>
    </location>
</feature>
<keyword evidence="5" id="KW-1185">Reference proteome</keyword>
<gene>
    <name evidence="4" type="ORF">ABR189_01190</name>
</gene>
<dbReference type="InterPro" id="IPR012373">
    <property type="entry name" value="Ferrdict_sens_TM"/>
</dbReference>
<sequence>MSNTRLTWLFERYRNRLTTAEEEEELFQLIDQSEYDEQLKALLTAAWEQFQPGNFTLPPRQSEEMYRHILENTQPSRHIRGGFWGPMMAAAAAVLLLIAIAGGYFIYRYQTTQLVNSGALQAGVQDIAPGSNKALLTLANGTTVILDSTGSQVIQQGSVAIHQHNGQLQYKGSAASTETVYNTLTTPRGGKFKIVLPDGSVAWLNSASSLRYPATFNGKERVVELHGQGYFEIAQNAHQPFKVKVNDMEVQVLGTSFDIMAYEEESTVNTTLLEGGVKVLRGNVEKVLKPGQQAILDEHTATIDIQPADVNRIIAWKNGRFIFNNMDLETILREVARWYDVTLEYRVKPGKEKYGGGISRSLSLAAVLKVLEENGNNHFSIEGRKVIILP</sequence>
<feature type="transmembrane region" description="Helical" evidence="1">
    <location>
        <begin position="83"/>
        <end position="107"/>
    </location>
</feature>
<dbReference type="Gene3D" id="2.60.120.1440">
    <property type="match status" value="1"/>
</dbReference>
<comment type="caution">
    <text evidence="4">The sequence shown here is derived from an EMBL/GenBank/DDBJ whole genome shotgun (WGS) entry which is preliminary data.</text>
</comment>
<protein>
    <submittedName>
        <fullName evidence="4">FecR domain-containing protein</fullName>
    </submittedName>
</protein>
<dbReference type="Proteomes" id="UP001549749">
    <property type="component" value="Unassembled WGS sequence"/>
</dbReference>
<evidence type="ECO:0000259" key="2">
    <source>
        <dbReference type="Pfam" id="PF04773"/>
    </source>
</evidence>
<keyword evidence="1" id="KW-1133">Transmembrane helix</keyword>
<feature type="domain" description="FecR protein" evidence="2">
    <location>
        <begin position="183"/>
        <end position="278"/>
    </location>
</feature>
<dbReference type="Pfam" id="PF04773">
    <property type="entry name" value="FecR"/>
    <property type="match status" value="1"/>
</dbReference>
<dbReference type="PANTHER" id="PTHR30273:SF2">
    <property type="entry name" value="PROTEIN FECR"/>
    <property type="match status" value="1"/>
</dbReference>
<evidence type="ECO:0000313" key="5">
    <source>
        <dbReference type="Proteomes" id="UP001549749"/>
    </source>
</evidence>
<evidence type="ECO:0000256" key="1">
    <source>
        <dbReference type="SAM" id="Phobius"/>
    </source>
</evidence>
<dbReference type="InterPro" id="IPR032508">
    <property type="entry name" value="FecR_C"/>
</dbReference>
<keyword evidence="1" id="KW-0472">Membrane</keyword>
<dbReference type="EMBL" id="JBEXAC010000001">
    <property type="protein sequence ID" value="MET6995956.1"/>
    <property type="molecule type" value="Genomic_DNA"/>
</dbReference>
<evidence type="ECO:0000259" key="3">
    <source>
        <dbReference type="Pfam" id="PF16344"/>
    </source>
</evidence>
<accession>A0ABV2SYW6</accession>